<dbReference type="STRING" id="7398.A0A1B0AAG5"/>
<evidence type="ECO:0000313" key="2">
    <source>
        <dbReference type="Proteomes" id="UP000092445"/>
    </source>
</evidence>
<sequence>MVLDAIASKSSTTLIAVRNHAGIYTRTYDFHEEEKGLGRQLAWHPNGDIVAVALSGCCVKVFDLVAQELVQLYQLYSEPESSGTICPSGNGGITVLLACRSLVLCLVFIAFIHTTDSRPSLNSLISDVSVMLPMDNATALATLVLPPAPPSSQVVQSCIRPIEHFFVISMLQYPNHILLILQNMTIKNNVIPKMQRKQTKENKQKDDTVWIKWQQVVIDYEKGSSDV</sequence>
<protein>
    <recommendedName>
        <fullName evidence="3">Anaphase-promoting complex subunit 4 WD40 domain-containing protein</fullName>
    </recommendedName>
</protein>
<dbReference type="Proteomes" id="UP000092445">
    <property type="component" value="Unassembled WGS sequence"/>
</dbReference>
<name>A0A1B0AAG5_GLOPL</name>
<keyword evidence="2" id="KW-1185">Reference proteome</keyword>
<accession>A0A1B0AAG5</accession>
<reference evidence="1" key="2">
    <citation type="submission" date="2020-05" db="UniProtKB">
        <authorList>
            <consortium name="EnsemblMetazoa"/>
        </authorList>
    </citation>
    <scope>IDENTIFICATION</scope>
    <source>
        <strain evidence="1">IAEA</strain>
    </source>
</reference>
<dbReference type="EnsemblMetazoa" id="GPAI039313-RA">
    <property type="protein sequence ID" value="GPAI039313-PA"/>
    <property type="gene ID" value="GPAI039313"/>
</dbReference>
<reference evidence="2" key="1">
    <citation type="submission" date="2014-03" db="EMBL/GenBank/DDBJ databases">
        <authorList>
            <person name="Aksoy S."/>
            <person name="Warren W."/>
            <person name="Wilson R.K."/>
        </authorList>
    </citation>
    <scope>NUCLEOTIDE SEQUENCE [LARGE SCALE GENOMIC DNA]</scope>
    <source>
        <strain evidence="2">IAEA</strain>
    </source>
</reference>
<dbReference type="AlphaFoldDB" id="A0A1B0AAG5"/>
<dbReference type="VEuPathDB" id="VectorBase:GPAI039313"/>
<dbReference type="InterPro" id="IPR036322">
    <property type="entry name" value="WD40_repeat_dom_sf"/>
</dbReference>
<proteinExistence type="predicted"/>
<evidence type="ECO:0008006" key="3">
    <source>
        <dbReference type="Google" id="ProtNLM"/>
    </source>
</evidence>
<evidence type="ECO:0000313" key="1">
    <source>
        <dbReference type="EnsemblMetazoa" id="GPAI039313-PA"/>
    </source>
</evidence>
<dbReference type="SUPFAM" id="SSF50978">
    <property type="entry name" value="WD40 repeat-like"/>
    <property type="match status" value="1"/>
</dbReference>
<organism evidence="1 2">
    <name type="scientific">Glossina pallidipes</name>
    <name type="common">Tsetse fly</name>
    <dbReference type="NCBI Taxonomy" id="7398"/>
    <lineage>
        <taxon>Eukaryota</taxon>
        <taxon>Metazoa</taxon>
        <taxon>Ecdysozoa</taxon>
        <taxon>Arthropoda</taxon>
        <taxon>Hexapoda</taxon>
        <taxon>Insecta</taxon>
        <taxon>Pterygota</taxon>
        <taxon>Neoptera</taxon>
        <taxon>Endopterygota</taxon>
        <taxon>Diptera</taxon>
        <taxon>Brachycera</taxon>
        <taxon>Muscomorpha</taxon>
        <taxon>Hippoboscoidea</taxon>
        <taxon>Glossinidae</taxon>
        <taxon>Glossina</taxon>
    </lineage>
</organism>